<organism evidence="1">
    <name type="scientific">Desertifilum tharense IPPAS B-1220</name>
    <dbReference type="NCBI Taxonomy" id="1781255"/>
    <lineage>
        <taxon>Bacteria</taxon>
        <taxon>Bacillati</taxon>
        <taxon>Cyanobacteriota</taxon>
        <taxon>Cyanophyceae</taxon>
        <taxon>Desertifilales</taxon>
        <taxon>Desertifilaceae</taxon>
        <taxon>Desertifilum</taxon>
    </lineage>
</organism>
<proteinExistence type="predicted"/>
<comment type="caution">
    <text evidence="1">The sequence shown here is derived from an EMBL/GenBank/DDBJ whole genome shotgun (WGS) entry which is preliminary data.</text>
</comment>
<dbReference type="AlphaFoldDB" id="A0A1E5QGP0"/>
<reference evidence="1" key="1">
    <citation type="submission" date="2016-09" db="EMBL/GenBank/DDBJ databases">
        <title>Draft genome of thermotolerant cyanobacterium Desertifilum sp. strain IPPAS B-1220.</title>
        <authorList>
            <person name="Sinetova M.A."/>
            <person name="Bolakhan K."/>
            <person name="Zayadan B.K."/>
            <person name="Mironov K.S."/>
            <person name="Ustinova V."/>
            <person name="Kupriyanova E.V."/>
            <person name="Sidorov R.A."/>
            <person name="Skrypnik A.N."/>
            <person name="Gogoleva N.E."/>
            <person name="Gogolev Y.V."/>
            <person name="Los D.A."/>
        </authorList>
    </citation>
    <scope>NUCLEOTIDE SEQUENCE [LARGE SCALE GENOMIC DNA]</scope>
    <source>
        <strain evidence="1">IPPAS B-1220</strain>
    </source>
</reference>
<accession>A0A1E5QGP0</accession>
<name>A0A1E5QGP0_9CYAN</name>
<evidence type="ECO:0000313" key="1">
    <source>
        <dbReference type="EMBL" id="OEJ73856.1"/>
    </source>
</evidence>
<gene>
    <name evidence="1" type="ORF">BH720_17280</name>
</gene>
<dbReference type="EMBL" id="MJGC01000077">
    <property type="protein sequence ID" value="OEJ73856.1"/>
    <property type="molecule type" value="Genomic_DNA"/>
</dbReference>
<protein>
    <submittedName>
        <fullName evidence="1">Uncharacterized protein</fullName>
    </submittedName>
</protein>
<sequence length="68" mass="7639">MRRWEKSQGLLPDGAQYQATSIMKNKSISIAVDETPFGSKVEFDRLAFLKHLTGNPIFQLLRSQKGAS</sequence>
<dbReference type="STRING" id="1781255.BH720_17280"/>